<gene>
    <name evidence="5" type="ORF">KQX54_001647</name>
</gene>
<feature type="domain" description="RING-type" evidence="4">
    <location>
        <begin position="477"/>
        <end position="520"/>
    </location>
</feature>
<dbReference type="CDD" id="cd16449">
    <property type="entry name" value="RING-HC"/>
    <property type="match status" value="1"/>
</dbReference>
<protein>
    <recommendedName>
        <fullName evidence="4">RING-type domain-containing protein</fullName>
    </recommendedName>
</protein>
<evidence type="ECO:0000256" key="3">
    <source>
        <dbReference type="PROSITE-ProRule" id="PRU00175"/>
    </source>
</evidence>
<proteinExistence type="predicted"/>
<reference evidence="5 6" key="1">
    <citation type="journal article" date="2021" name="J. Hered.">
        <title>A chromosome-level genome assembly of the parasitoid wasp, Cotesia glomerata (Hymenoptera: Braconidae).</title>
        <authorList>
            <person name="Pinto B.J."/>
            <person name="Weis J.J."/>
            <person name="Gamble T."/>
            <person name="Ode P.J."/>
            <person name="Paul R."/>
            <person name="Zaspel J.M."/>
        </authorList>
    </citation>
    <scope>NUCLEOTIDE SEQUENCE [LARGE SCALE GENOMIC DNA]</scope>
    <source>
        <strain evidence="5">CgM1</strain>
    </source>
</reference>
<keyword evidence="6" id="KW-1185">Reference proteome</keyword>
<dbReference type="AlphaFoldDB" id="A0AAV7IWM0"/>
<evidence type="ECO:0000313" key="6">
    <source>
        <dbReference type="Proteomes" id="UP000826195"/>
    </source>
</evidence>
<dbReference type="SMART" id="SM00184">
    <property type="entry name" value="RING"/>
    <property type="match status" value="2"/>
</dbReference>
<dbReference type="GO" id="GO:0008270">
    <property type="term" value="F:zinc ion binding"/>
    <property type="evidence" value="ECO:0007669"/>
    <property type="project" value="UniProtKB-KW"/>
</dbReference>
<dbReference type="InterPro" id="IPR013083">
    <property type="entry name" value="Znf_RING/FYVE/PHD"/>
</dbReference>
<dbReference type="PROSITE" id="PS50089">
    <property type="entry name" value="ZF_RING_2"/>
    <property type="match status" value="2"/>
</dbReference>
<keyword evidence="1 3" id="KW-0863">Zinc-finger</keyword>
<dbReference type="Pfam" id="PF13920">
    <property type="entry name" value="zf-C3HC4_3"/>
    <property type="match status" value="1"/>
</dbReference>
<keyword evidence="1 3" id="KW-0479">Metal-binding</keyword>
<organism evidence="5 6">
    <name type="scientific">Cotesia glomerata</name>
    <name type="common">Lepidopteran parasitic wasp</name>
    <name type="synonym">Apanteles glomeratus</name>
    <dbReference type="NCBI Taxonomy" id="32391"/>
    <lineage>
        <taxon>Eukaryota</taxon>
        <taxon>Metazoa</taxon>
        <taxon>Ecdysozoa</taxon>
        <taxon>Arthropoda</taxon>
        <taxon>Hexapoda</taxon>
        <taxon>Insecta</taxon>
        <taxon>Pterygota</taxon>
        <taxon>Neoptera</taxon>
        <taxon>Endopterygota</taxon>
        <taxon>Hymenoptera</taxon>
        <taxon>Apocrita</taxon>
        <taxon>Ichneumonoidea</taxon>
        <taxon>Braconidae</taxon>
        <taxon>Microgastrinae</taxon>
        <taxon>Cotesia</taxon>
    </lineage>
</organism>
<evidence type="ECO:0000256" key="2">
    <source>
        <dbReference type="ARBA" id="ARBA00022833"/>
    </source>
</evidence>
<evidence type="ECO:0000256" key="1">
    <source>
        <dbReference type="ARBA" id="ARBA00022771"/>
    </source>
</evidence>
<comment type="caution">
    <text evidence="5">The sequence shown here is derived from an EMBL/GenBank/DDBJ whole genome shotgun (WGS) entry which is preliminary data.</text>
</comment>
<dbReference type="SUPFAM" id="SSF57850">
    <property type="entry name" value="RING/U-box"/>
    <property type="match status" value="1"/>
</dbReference>
<evidence type="ECO:0000313" key="5">
    <source>
        <dbReference type="EMBL" id="KAH0559198.1"/>
    </source>
</evidence>
<sequence>MTHVIEENGHSYFVERNLHGRRYLHCRLRLKARCPARGIKQGNDPIILSKNHSHRVMQQNRLSQRFKVELTASARQSFLPLLTIYNEVAANFPDLVVASEPFQSVHRLMANSRHRFIPDDVESYVDLINTLNNPHYHQLREYYRGYSLNFSALQDDALIIGDPELIAEFAFDTFFITTTTNVLPQVNNTRLISSIVAKYNNNAFPVITIFWKDMNADVVVEVFNQLRQSFLVDGNVRRIYTDLCFKNCLRSAFPQAEVISTYDSFGRMIYQQAINHGVDFHDIDQKEFFMRIMALTLLPEDMVADAFNQSVAALSPPNRLALQAFINYIENGCINGTELVNFFNSPDAFTNAGILAKQDLQNRVGVNPTIWDFMKKYILYMNTMKVDLNKLQQNPTATINRFPRANNSCIKKTLLRRLWTLLNRSKLSADNFLVRIMHLQEEYCNGLIFNDELMLAQQLIIIEDDLNLNEEVPGMRCAICGLNPVKIVCLPCLHTQMCGECSVNIRNAAGNRNIQCPFCNLPVRFGQGQFRQNFDGSVLMICEQCNVREISIVCVPCLHIRFCQHCCDEITASGASRCPACDHEVRFEKGYFP</sequence>
<accession>A0AAV7IWM0</accession>
<evidence type="ECO:0000259" key="4">
    <source>
        <dbReference type="PROSITE" id="PS50089"/>
    </source>
</evidence>
<name>A0AAV7IWM0_COTGL</name>
<keyword evidence="2" id="KW-0862">Zinc</keyword>
<dbReference type="InterPro" id="IPR001841">
    <property type="entry name" value="Znf_RING"/>
</dbReference>
<dbReference type="EMBL" id="JAHXZJ010000375">
    <property type="protein sequence ID" value="KAH0559198.1"/>
    <property type="molecule type" value="Genomic_DNA"/>
</dbReference>
<dbReference type="Proteomes" id="UP000826195">
    <property type="component" value="Unassembled WGS sequence"/>
</dbReference>
<dbReference type="Gene3D" id="3.30.40.10">
    <property type="entry name" value="Zinc/RING finger domain, C3HC4 (zinc finger)"/>
    <property type="match status" value="2"/>
</dbReference>
<feature type="domain" description="RING-type" evidence="4">
    <location>
        <begin position="542"/>
        <end position="582"/>
    </location>
</feature>